<name>A0A843VD17_COLES</name>
<accession>A0A843VD17</accession>
<keyword evidence="2" id="KW-1185">Reference proteome</keyword>
<comment type="caution">
    <text evidence="1">The sequence shown here is derived from an EMBL/GenBank/DDBJ whole genome shotgun (WGS) entry which is preliminary data.</text>
</comment>
<protein>
    <submittedName>
        <fullName evidence="1">Uncharacterized protein</fullName>
    </submittedName>
</protein>
<organism evidence="1 2">
    <name type="scientific">Colocasia esculenta</name>
    <name type="common">Wild taro</name>
    <name type="synonym">Arum esculentum</name>
    <dbReference type="NCBI Taxonomy" id="4460"/>
    <lineage>
        <taxon>Eukaryota</taxon>
        <taxon>Viridiplantae</taxon>
        <taxon>Streptophyta</taxon>
        <taxon>Embryophyta</taxon>
        <taxon>Tracheophyta</taxon>
        <taxon>Spermatophyta</taxon>
        <taxon>Magnoliopsida</taxon>
        <taxon>Liliopsida</taxon>
        <taxon>Araceae</taxon>
        <taxon>Aroideae</taxon>
        <taxon>Colocasieae</taxon>
        <taxon>Colocasia</taxon>
    </lineage>
</organism>
<sequence>MPFGVVSRTVVTFVVKVPPFVLS</sequence>
<dbReference type="AlphaFoldDB" id="A0A843VD17"/>
<dbReference type="Proteomes" id="UP000652761">
    <property type="component" value="Unassembled WGS sequence"/>
</dbReference>
<evidence type="ECO:0000313" key="2">
    <source>
        <dbReference type="Proteomes" id="UP000652761"/>
    </source>
</evidence>
<gene>
    <name evidence="1" type="ORF">Taro_026484</name>
</gene>
<reference evidence="1" key="1">
    <citation type="submission" date="2017-07" db="EMBL/GenBank/DDBJ databases">
        <title>Taro Niue Genome Assembly and Annotation.</title>
        <authorList>
            <person name="Atibalentja N."/>
            <person name="Keating K."/>
            <person name="Fields C.J."/>
        </authorList>
    </citation>
    <scope>NUCLEOTIDE SEQUENCE</scope>
    <source>
        <strain evidence="1">Niue_2</strain>
        <tissue evidence="1">Leaf</tissue>
    </source>
</reference>
<evidence type="ECO:0000313" key="1">
    <source>
        <dbReference type="EMBL" id="MQL93835.1"/>
    </source>
</evidence>
<proteinExistence type="predicted"/>
<dbReference type="EMBL" id="NMUH01001602">
    <property type="protein sequence ID" value="MQL93835.1"/>
    <property type="molecule type" value="Genomic_DNA"/>
</dbReference>